<feature type="domain" description="N-acetyltransferase" evidence="1">
    <location>
        <begin position="135"/>
        <end position="274"/>
    </location>
</feature>
<proteinExistence type="predicted"/>
<dbReference type="InterPro" id="IPR000182">
    <property type="entry name" value="GNAT_dom"/>
</dbReference>
<name>A0A6G7Y8T8_9ACTN</name>
<dbReference type="Proteomes" id="UP000501058">
    <property type="component" value="Chromosome"/>
</dbReference>
<protein>
    <submittedName>
        <fullName evidence="2">GNAT family N-acetyltransferase</fullName>
    </submittedName>
</protein>
<dbReference type="RefSeq" id="WP_166234167.1">
    <property type="nucleotide sequence ID" value="NZ_CP049865.1"/>
</dbReference>
<accession>A0A6G7Y8T8</accession>
<organism evidence="2 3">
    <name type="scientific">Propioniciclava coleopterorum</name>
    <dbReference type="NCBI Taxonomy" id="2714937"/>
    <lineage>
        <taxon>Bacteria</taxon>
        <taxon>Bacillati</taxon>
        <taxon>Actinomycetota</taxon>
        <taxon>Actinomycetes</taxon>
        <taxon>Propionibacteriales</taxon>
        <taxon>Propionibacteriaceae</taxon>
        <taxon>Propioniciclava</taxon>
    </lineage>
</organism>
<dbReference type="Gene3D" id="3.40.630.30">
    <property type="match status" value="1"/>
</dbReference>
<dbReference type="SUPFAM" id="SSF55729">
    <property type="entry name" value="Acyl-CoA N-acyltransferases (Nat)"/>
    <property type="match status" value="1"/>
</dbReference>
<evidence type="ECO:0000259" key="1">
    <source>
        <dbReference type="PROSITE" id="PS51186"/>
    </source>
</evidence>
<keyword evidence="2" id="KW-0808">Transferase</keyword>
<sequence>MHARVLDEGDRALVAELLARDPVGNCFVASRVDAGILSLGPGELWGYPAHAPRALLHVGANIVAVNPDDEALDAFTEDLGRWRRFVAIVGPTPVALGLWRRLTRRYGRPYAEPRLVRERQFLMARSAPSPAAPDPRVRRARASDYDSYLAGAVAMYREELDEDPLATNFAGYRRYVRSLIDARRAFAITDDGEVVFKADLGAVSPAVAQVQGVWVAPRLRGQGLSVPAMAAVTNAIVEDGRIASLYVNDFNTPAVSCYRSCGYAIVDELASVLY</sequence>
<reference evidence="2 3" key="1">
    <citation type="submission" date="2020-03" db="EMBL/GenBank/DDBJ databases">
        <title>Propioniciclava sp. nov., isolated from Hydrophilus acuminatus.</title>
        <authorList>
            <person name="Hyun D.-W."/>
            <person name="Bae J.-W."/>
        </authorList>
    </citation>
    <scope>NUCLEOTIDE SEQUENCE [LARGE SCALE GENOMIC DNA]</scope>
    <source>
        <strain evidence="2 3">HDW11</strain>
    </source>
</reference>
<dbReference type="AlphaFoldDB" id="A0A6G7Y8T8"/>
<gene>
    <name evidence="2" type="ORF">G7070_13515</name>
</gene>
<dbReference type="PROSITE" id="PS51186">
    <property type="entry name" value="GNAT"/>
    <property type="match status" value="1"/>
</dbReference>
<dbReference type="Pfam" id="PF13312">
    <property type="entry name" value="DUF4081"/>
    <property type="match status" value="1"/>
</dbReference>
<evidence type="ECO:0000313" key="2">
    <source>
        <dbReference type="EMBL" id="QIK73096.1"/>
    </source>
</evidence>
<dbReference type="KEGG" id="prv:G7070_13515"/>
<dbReference type="GO" id="GO:0016747">
    <property type="term" value="F:acyltransferase activity, transferring groups other than amino-acyl groups"/>
    <property type="evidence" value="ECO:0007669"/>
    <property type="project" value="InterPro"/>
</dbReference>
<dbReference type="InterPro" id="IPR025289">
    <property type="entry name" value="DUF4081"/>
</dbReference>
<keyword evidence="3" id="KW-1185">Reference proteome</keyword>
<dbReference type="Pfam" id="PF00583">
    <property type="entry name" value="Acetyltransf_1"/>
    <property type="match status" value="1"/>
</dbReference>
<dbReference type="InterPro" id="IPR016181">
    <property type="entry name" value="Acyl_CoA_acyltransferase"/>
</dbReference>
<dbReference type="EMBL" id="CP049865">
    <property type="protein sequence ID" value="QIK73096.1"/>
    <property type="molecule type" value="Genomic_DNA"/>
</dbReference>
<evidence type="ECO:0000313" key="3">
    <source>
        <dbReference type="Proteomes" id="UP000501058"/>
    </source>
</evidence>